<dbReference type="PANTHER" id="PTHR12788:SF10">
    <property type="entry name" value="PROTEIN-TYROSINE SULFOTRANSFERASE"/>
    <property type="match status" value="1"/>
</dbReference>
<name>A0ABS2JTA3_9GAMM</name>
<dbReference type="PANTHER" id="PTHR12788">
    <property type="entry name" value="PROTEIN-TYROSINE SULFOTRANSFERASE 2"/>
    <property type="match status" value="1"/>
</dbReference>
<protein>
    <submittedName>
        <fullName evidence="4">Sulfotransferase</fullName>
    </submittedName>
</protein>
<dbReference type="Pfam" id="PF23914">
    <property type="entry name" value="TPR_CcmH_CycH"/>
    <property type="match status" value="1"/>
</dbReference>
<sequence>MSVEQQVAQLRQLQKGGQHPQALQLALGLARELPENRDVMYLLARSQRHLGQVDDALQTLLVLEQHHPAFSRLHEERGHCHVVRRDATQAIDALLRAVNINPALPSSWNLLEGLYRMTGDHANAQLAADHVATLKHLAPEVVHATSLFSDGELVQAELAIRGHLQRVGDDVEGMRLLARVAVARDVLDDADLLLEAVLHLAPDHHAARFDYAKVLFERHRYKEACAQMEQLLAIDPDHLDYRALHASANVGLGEHDRAIGLYRELLQIVPEAADLHLSLAHSLKTQGRQAEAIDAYRAAIAARPDFGDAYWSMANLKTYRFTDGEIDGMLAQVAMPSTSLVDGYHLNFALGKAFEDRGDFAASWQHYATGNALKRSESRYRPEIIETNTCRQIEVCTREFFAERSGAGDLSADPIFIVGLPRSGSTLLEQILASHPLVDGTQELADIPRIVLELQGREPDLDDPRYPGILAQMPMEQFRSIGEAYLRDTRSYRGAAPYFIDKMPNNFRHLGLTHLMFPNAKIIDARREPMACCFSNLKQLFATGQEFTYSIEDIARYYRTYLDVMEHWDRVLPGRVLRVHHEDVVDDLEGNVRRILDFCGLPFDPACLAFHETRRSVRTASSEQVRQPIFRDGIDQWTHYAPYLAPLREQLGDALERYRAIR</sequence>
<evidence type="ECO:0000313" key="5">
    <source>
        <dbReference type="Proteomes" id="UP001430065"/>
    </source>
</evidence>
<dbReference type="Pfam" id="PF13432">
    <property type="entry name" value="TPR_16"/>
    <property type="match status" value="1"/>
</dbReference>
<dbReference type="SMART" id="SM00028">
    <property type="entry name" value="TPR"/>
    <property type="match status" value="6"/>
</dbReference>
<evidence type="ECO:0000256" key="2">
    <source>
        <dbReference type="PROSITE-ProRule" id="PRU00339"/>
    </source>
</evidence>
<dbReference type="SUPFAM" id="SSF52540">
    <property type="entry name" value="P-loop containing nucleoside triphosphate hydrolases"/>
    <property type="match status" value="1"/>
</dbReference>
<evidence type="ECO:0000256" key="1">
    <source>
        <dbReference type="ARBA" id="ARBA00022679"/>
    </source>
</evidence>
<dbReference type="Proteomes" id="UP001430065">
    <property type="component" value="Unassembled WGS sequence"/>
</dbReference>
<dbReference type="InterPro" id="IPR027417">
    <property type="entry name" value="P-loop_NTPase"/>
</dbReference>
<dbReference type="InterPro" id="IPR011990">
    <property type="entry name" value="TPR-like_helical_dom_sf"/>
</dbReference>
<feature type="repeat" description="TPR" evidence="2">
    <location>
        <begin position="273"/>
        <end position="306"/>
    </location>
</feature>
<accession>A0ABS2JTA3</accession>
<dbReference type="SUPFAM" id="SSF48452">
    <property type="entry name" value="TPR-like"/>
    <property type="match status" value="2"/>
</dbReference>
<keyword evidence="5" id="KW-1185">Reference proteome</keyword>
<dbReference type="InterPro" id="IPR056413">
    <property type="entry name" value="TPR_CcmH_CycH"/>
</dbReference>
<dbReference type="Pfam" id="PF13181">
    <property type="entry name" value="TPR_8"/>
    <property type="match status" value="1"/>
</dbReference>
<gene>
    <name evidence="4" type="ORF">ISP20_13835</name>
</gene>
<dbReference type="PROSITE" id="PS50005">
    <property type="entry name" value="TPR"/>
    <property type="match status" value="1"/>
</dbReference>
<comment type="caution">
    <text evidence="4">The sequence shown here is derived from an EMBL/GenBank/DDBJ whole genome shotgun (WGS) entry which is preliminary data.</text>
</comment>
<dbReference type="Gene3D" id="1.25.40.10">
    <property type="entry name" value="Tetratricopeptide repeat domain"/>
    <property type="match status" value="3"/>
</dbReference>
<reference evidence="4 5" key="1">
    <citation type="submission" date="2020-10" db="EMBL/GenBank/DDBJ databases">
        <title>Phylogeny of dyella-like bacteria.</title>
        <authorList>
            <person name="Fu J."/>
        </authorList>
    </citation>
    <scope>NUCLEOTIDE SEQUENCE [LARGE SCALE GENOMIC DNA]</scope>
    <source>
        <strain evidence="4 5">THG-B117</strain>
    </source>
</reference>
<dbReference type="InterPro" id="IPR019734">
    <property type="entry name" value="TPR_rpt"/>
</dbReference>
<feature type="domain" description="Cytochrome c-type biogenesis protein H TPR" evidence="3">
    <location>
        <begin position="136"/>
        <end position="272"/>
    </location>
</feature>
<proteinExistence type="predicted"/>
<dbReference type="Gene3D" id="3.40.50.300">
    <property type="entry name" value="P-loop containing nucleotide triphosphate hydrolases"/>
    <property type="match status" value="1"/>
</dbReference>
<dbReference type="Pfam" id="PF13469">
    <property type="entry name" value="Sulfotransfer_3"/>
    <property type="match status" value="1"/>
</dbReference>
<dbReference type="InterPro" id="IPR026634">
    <property type="entry name" value="TPST-like"/>
</dbReference>
<keyword evidence="2" id="KW-0802">TPR repeat</keyword>
<evidence type="ECO:0000313" key="4">
    <source>
        <dbReference type="EMBL" id="MBM7122242.1"/>
    </source>
</evidence>
<keyword evidence="1" id="KW-0808">Transferase</keyword>
<dbReference type="EMBL" id="JADIKC010000006">
    <property type="protein sequence ID" value="MBM7122242.1"/>
    <property type="molecule type" value="Genomic_DNA"/>
</dbReference>
<evidence type="ECO:0000259" key="3">
    <source>
        <dbReference type="Pfam" id="PF23914"/>
    </source>
</evidence>
<organism evidence="4 5">
    <name type="scientific">Dyella kyungheensis</name>
    <dbReference type="NCBI Taxonomy" id="1242174"/>
    <lineage>
        <taxon>Bacteria</taxon>
        <taxon>Pseudomonadati</taxon>
        <taxon>Pseudomonadota</taxon>
        <taxon>Gammaproteobacteria</taxon>
        <taxon>Lysobacterales</taxon>
        <taxon>Rhodanobacteraceae</taxon>
        <taxon>Dyella</taxon>
    </lineage>
</organism>